<reference evidence="3 4" key="1">
    <citation type="journal article" date="2015" name="Genome Announc.">
        <title>Genomes of Geoalkalibacter ferrihydriticus Z-0531T and Geoalkalibacter subterraneus Red1T, Two Haloalkaliphilic Metal-Reducing Deltaproteobacteria.</title>
        <authorList>
            <person name="Badalamenti J.P."/>
            <person name="Krajmalnik-Brown R."/>
            <person name="Torres C.I."/>
            <person name="Bond D.R."/>
        </authorList>
    </citation>
    <scope>NUCLEOTIDE SEQUENCE [LARGE SCALE GENOMIC DNA]</scope>
    <source>
        <strain evidence="3 4">Red1</strain>
    </source>
</reference>
<dbReference type="OrthoDB" id="9793819at2"/>
<dbReference type="SUPFAM" id="SSF55144">
    <property type="entry name" value="LigT-like"/>
    <property type="match status" value="1"/>
</dbReference>
<dbReference type="EC" id="3.1.4.58" evidence="2"/>
<dbReference type="InterPro" id="IPR009097">
    <property type="entry name" value="Cyclic_Pdiesterase"/>
</dbReference>
<comment type="similarity">
    <text evidence="2">Belongs to the 2H phosphoesterase superfamily. ThpR family.</text>
</comment>
<dbReference type="PANTHER" id="PTHR35561">
    <property type="entry name" value="RNA 2',3'-CYCLIC PHOSPHODIESTERASE"/>
    <property type="match status" value="1"/>
</dbReference>
<dbReference type="PANTHER" id="PTHR35561:SF1">
    <property type="entry name" value="RNA 2',3'-CYCLIC PHOSPHODIESTERASE"/>
    <property type="match status" value="1"/>
</dbReference>
<evidence type="ECO:0000313" key="3">
    <source>
        <dbReference type="EMBL" id="AJF05764.1"/>
    </source>
</evidence>
<dbReference type="Proteomes" id="UP000035036">
    <property type="component" value="Chromosome"/>
</dbReference>
<dbReference type="NCBIfam" id="TIGR02258">
    <property type="entry name" value="2_5_ligase"/>
    <property type="match status" value="1"/>
</dbReference>
<dbReference type="AlphaFoldDB" id="A0A0B5FM83"/>
<evidence type="ECO:0000256" key="1">
    <source>
        <dbReference type="ARBA" id="ARBA00022801"/>
    </source>
</evidence>
<feature type="active site" description="Proton acceptor" evidence="2">
    <location>
        <position position="130"/>
    </location>
</feature>
<dbReference type="RefSeq" id="WP_040199148.1">
    <property type="nucleotide sequence ID" value="NZ_CP010311.1"/>
</dbReference>
<name>A0A0B5FM83_9BACT</name>
<feature type="active site" description="Proton donor" evidence="2">
    <location>
        <position position="44"/>
    </location>
</feature>
<evidence type="ECO:0000313" key="4">
    <source>
        <dbReference type="Proteomes" id="UP000035036"/>
    </source>
</evidence>
<accession>A0A0B5FM83</accession>
<dbReference type="HAMAP" id="MF_01940">
    <property type="entry name" value="RNA_CPDase"/>
    <property type="match status" value="1"/>
</dbReference>
<feature type="short sequence motif" description="HXTX 2" evidence="2">
    <location>
        <begin position="130"/>
        <end position="133"/>
    </location>
</feature>
<keyword evidence="1 2" id="KW-0378">Hydrolase</keyword>
<dbReference type="InterPro" id="IPR004175">
    <property type="entry name" value="RNA_CPDase"/>
</dbReference>
<dbReference type="GO" id="GO:0004113">
    <property type="term" value="F:2',3'-cyclic-nucleotide 3'-phosphodiesterase activity"/>
    <property type="evidence" value="ECO:0007669"/>
    <property type="project" value="InterPro"/>
</dbReference>
<organism evidence="3 4">
    <name type="scientific">Geoalkalibacter subterraneus</name>
    <dbReference type="NCBI Taxonomy" id="483547"/>
    <lineage>
        <taxon>Bacteria</taxon>
        <taxon>Pseudomonadati</taxon>
        <taxon>Thermodesulfobacteriota</taxon>
        <taxon>Desulfuromonadia</taxon>
        <taxon>Desulfuromonadales</taxon>
        <taxon>Geoalkalibacteraceae</taxon>
        <taxon>Geoalkalibacter</taxon>
    </lineage>
</organism>
<evidence type="ECO:0000256" key="2">
    <source>
        <dbReference type="HAMAP-Rule" id="MF_01940"/>
    </source>
</evidence>
<comment type="function">
    <text evidence="2">Hydrolyzes RNA 2',3'-cyclic phosphodiester to an RNA 2'-phosphomonoester.</text>
</comment>
<dbReference type="KEGG" id="gsb:GSUB_03095"/>
<feature type="short sequence motif" description="HXTX 1" evidence="2">
    <location>
        <begin position="44"/>
        <end position="47"/>
    </location>
</feature>
<dbReference type="HOGENOM" id="CLU_081251_0_1_7"/>
<gene>
    <name evidence="3" type="ORF">GSUB_03095</name>
</gene>
<dbReference type="GO" id="GO:0008664">
    <property type="term" value="F:RNA 2',3'-cyclic 3'-phosphodiesterase activity"/>
    <property type="evidence" value="ECO:0007669"/>
    <property type="project" value="UniProtKB-EC"/>
</dbReference>
<sequence length="196" mass="22354">MAEIRAFIAVPLSEKNLAAIRDLRRRIEPRYPQMRWVRTDDQIHLTLRFFAALPEEDLDRIHESMLSVGDLNAPFSVKIRGLGGFPRLNRPRVLWLGLEPSAPLVALHRRLEGALRREGFAPEERPFTPHVTLARARRRGGEEIKPPAWGRSWCGGSLDVNEIILYHSRLNPQGAVHTPLYRVGLNGTSSQKEHHT</sequence>
<proteinExistence type="inferred from homology"/>
<protein>
    <recommendedName>
        <fullName evidence="2">RNA 2',3'-cyclic phosphodiesterase</fullName>
        <shortName evidence="2">RNA 2',3'-CPDase</shortName>
        <ecNumber evidence="2">3.1.4.58</ecNumber>
    </recommendedName>
</protein>
<keyword evidence="4" id="KW-1185">Reference proteome</keyword>
<dbReference type="STRING" id="483547.GSUB_03095"/>
<comment type="catalytic activity">
    <reaction evidence="2">
        <text>a 3'-end 2',3'-cyclophospho-ribonucleotide-RNA + H2O = a 3'-end 2'-phospho-ribonucleotide-RNA + H(+)</text>
        <dbReference type="Rhea" id="RHEA:11828"/>
        <dbReference type="Rhea" id="RHEA-COMP:10464"/>
        <dbReference type="Rhea" id="RHEA-COMP:17353"/>
        <dbReference type="ChEBI" id="CHEBI:15377"/>
        <dbReference type="ChEBI" id="CHEBI:15378"/>
        <dbReference type="ChEBI" id="CHEBI:83064"/>
        <dbReference type="ChEBI" id="CHEBI:173113"/>
        <dbReference type="EC" id="3.1.4.58"/>
    </reaction>
</comment>
<dbReference type="Gene3D" id="3.90.1140.10">
    <property type="entry name" value="Cyclic phosphodiesterase"/>
    <property type="match status" value="1"/>
</dbReference>
<dbReference type="EMBL" id="CP010311">
    <property type="protein sequence ID" value="AJF05764.1"/>
    <property type="molecule type" value="Genomic_DNA"/>
</dbReference>
<dbReference type="Pfam" id="PF13563">
    <property type="entry name" value="2_5_RNA_ligase2"/>
    <property type="match status" value="1"/>
</dbReference>